<dbReference type="InterPro" id="IPR002347">
    <property type="entry name" value="SDR_fam"/>
</dbReference>
<dbReference type="GO" id="GO:0016491">
    <property type="term" value="F:oxidoreductase activity"/>
    <property type="evidence" value="ECO:0007669"/>
    <property type="project" value="UniProtKB-KW"/>
</dbReference>
<dbReference type="Pfam" id="PF00106">
    <property type="entry name" value="adh_short"/>
    <property type="match status" value="1"/>
</dbReference>
<dbReference type="GO" id="GO:0005783">
    <property type="term" value="C:endoplasmic reticulum"/>
    <property type="evidence" value="ECO:0007669"/>
    <property type="project" value="TreeGrafter"/>
</dbReference>
<reference evidence="2" key="2">
    <citation type="submission" date="2020-05" db="UniProtKB">
        <authorList>
            <consortium name="EnsemblMetazoa"/>
        </authorList>
    </citation>
    <scope>IDENTIFICATION</scope>
    <source>
        <strain evidence="2">IAEA</strain>
    </source>
</reference>
<protein>
    <recommendedName>
        <fullName evidence="4">Estradiol 17-beta-dehydrogenase 12</fullName>
    </recommendedName>
</protein>
<dbReference type="Proteomes" id="UP000092445">
    <property type="component" value="Unassembled WGS sequence"/>
</dbReference>
<evidence type="ECO:0000313" key="2">
    <source>
        <dbReference type="EnsemblMetazoa" id="GPAI012986-PA"/>
    </source>
</evidence>
<dbReference type="Gene3D" id="3.40.50.720">
    <property type="entry name" value="NAD(P)-binding Rossmann-like Domain"/>
    <property type="match status" value="1"/>
</dbReference>
<dbReference type="PRINTS" id="PR00081">
    <property type="entry name" value="GDHRDH"/>
</dbReference>
<sequence length="152" mass="17233">MSRIVIPQMKKQGKGAIVNIASSAHLAPIPSAAVYSATKRYVRSLSLAMERELFKYNIAVQCVQPFFVRTQLTQFSKTLSRGTFFGTPVEAFTRSAVFTLGKTQETTGYWAHAVFSFLLSLLPEWLRIRIAHAVADHARKEWLKKQVEEKEK</sequence>
<dbReference type="InterPro" id="IPR051019">
    <property type="entry name" value="VLCFA-Steroid_DH"/>
</dbReference>
<reference evidence="3" key="1">
    <citation type="submission" date="2014-03" db="EMBL/GenBank/DDBJ databases">
        <authorList>
            <person name="Aksoy S."/>
            <person name="Warren W."/>
            <person name="Wilson R.K."/>
        </authorList>
    </citation>
    <scope>NUCLEOTIDE SEQUENCE [LARGE SCALE GENOMIC DNA]</scope>
    <source>
        <strain evidence="3">IAEA</strain>
    </source>
</reference>
<dbReference type="VEuPathDB" id="VectorBase:GPAI012986"/>
<dbReference type="SUPFAM" id="SSF51735">
    <property type="entry name" value="NAD(P)-binding Rossmann-fold domains"/>
    <property type="match status" value="1"/>
</dbReference>
<dbReference type="EnsemblMetazoa" id="GPAI012986-RA">
    <property type="protein sequence ID" value="GPAI012986-PA"/>
    <property type="gene ID" value="GPAI012986"/>
</dbReference>
<name>A0A1A9ZFH3_GLOPL</name>
<evidence type="ECO:0000313" key="3">
    <source>
        <dbReference type="Proteomes" id="UP000092445"/>
    </source>
</evidence>
<dbReference type="InterPro" id="IPR036291">
    <property type="entry name" value="NAD(P)-bd_dom_sf"/>
</dbReference>
<keyword evidence="3" id="KW-1185">Reference proteome</keyword>
<evidence type="ECO:0000256" key="1">
    <source>
        <dbReference type="ARBA" id="ARBA00023002"/>
    </source>
</evidence>
<accession>A0A1A9ZFH3</accession>
<dbReference type="STRING" id="7398.A0A1A9ZFH3"/>
<evidence type="ECO:0008006" key="4">
    <source>
        <dbReference type="Google" id="ProtNLM"/>
    </source>
</evidence>
<organism evidence="2 3">
    <name type="scientific">Glossina pallidipes</name>
    <name type="common">Tsetse fly</name>
    <dbReference type="NCBI Taxonomy" id="7398"/>
    <lineage>
        <taxon>Eukaryota</taxon>
        <taxon>Metazoa</taxon>
        <taxon>Ecdysozoa</taxon>
        <taxon>Arthropoda</taxon>
        <taxon>Hexapoda</taxon>
        <taxon>Insecta</taxon>
        <taxon>Pterygota</taxon>
        <taxon>Neoptera</taxon>
        <taxon>Endopterygota</taxon>
        <taxon>Diptera</taxon>
        <taxon>Brachycera</taxon>
        <taxon>Muscomorpha</taxon>
        <taxon>Hippoboscoidea</taxon>
        <taxon>Glossinidae</taxon>
        <taxon>Glossina</taxon>
    </lineage>
</organism>
<dbReference type="AlphaFoldDB" id="A0A1A9ZFH3"/>
<dbReference type="PANTHER" id="PTHR43899:SF9">
    <property type="entry name" value="MIP25013P-RELATED"/>
    <property type="match status" value="1"/>
</dbReference>
<keyword evidence="1" id="KW-0560">Oxidoreductase</keyword>
<proteinExistence type="predicted"/>
<dbReference type="PANTHER" id="PTHR43899">
    <property type="entry name" value="RH59310P"/>
    <property type="match status" value="1"/>
</dbReference>